<dbReference type="NCBIfam" id="TIGR00594">
    <property type="entry name" value="polc"/>
    <property type="match status" value="1"/>
</dbReference>
<dbReference type="InterPro" id="IPR004013">
    <property type="entry name" value="PHP_dom"/>
</dbReference>
<evidence type="ECO:0000256" key="3">
    <source>
        <dbReference type="ARBA" id="ARBA00012417"/>
    </source>
</evidence>
<keyword evidence="7" id="KW-0235">DNA replication</keyword>
<dbReference type="GO" id="GO:0003676">
    <property type="term" value="F:nucleic acid binding"/>
    <property type="evidence" value="ECO:0007669"/>
    <property type="project" value="InterPro"/>
</dbReference>
<evidence type="ECO:0000256" key="5">
    <source>
        <dbReference type="ARBA" id="ARBA00022679"/>
    </source>
</evidence>
<proteinExistence type="inferred from homology"/>
<sequence>MKSPFVHLHLHTEYSLLDGFGRVNDYVQSAKKMGMDAIALTDHGVLFGAIEFYKACQSAGIKPIIGCEVYIAPRGLAQKSGRIDSQASHLILLAESNTGYRNLSKIVSKGYIDGFYYKPRVDHQVLKQYHEGIICLSACISGEIPKAILGGQEDKALALVREYQSIFGEDHFYLEVQDHGLIEEAKVRDALYRFSKQYNVPLAATNDCHYVNQSDYKAHDVLLCIGTGATVDEENRMRYPNDQFYFKSPDEMAALFPDHPEALENTVKIAERCDVTFDMENAHLPQFELPEGFESAGAYLRHLCETGLAKRYDPVTPEIQERMAYELATIHEMGFDNYFLVVWDFIHYAKTHGIPVGPGRGSAAGSLVAYALDITTLDPLKYNLIFERFLNPERVTMPDIDCDFCYERRQEVIDYVIRKYGKDRVAQIITFGTMAARGAVRDVGRVLGMPYSDVDKVAKEIPMRPGQNVTIEEALKENPDLRKMADEDVNVRELLQMSEQIEGLARHASTHAAGVVIADAPLTEYVPLYRNGDAITTQYTMNLLEDLGLIKMDFLGLRTLTVIHDALNNIKQTRGLDIDINQIDMEDPKVYQLIASGDDLGIFQLESRGMMSFMRELNPQHFEDIVAGISLYRPGPMDQIPRYIANKKDPAHITYLTPELKPILDVTYGCMVYQEQVMQIFRDLAGFSMGRSDLVRRAMSKKKSDVMDAEGEVFIHGEKDADGNVTVPGAVAKGIPENVARQIYEEMKDFAKYAFNKSHAAAYAVVAYQTAWLKCYYPAEFMAALMSSVMDNEKKIAQYIDNCKKHRIIIKAPDVNESQYKFSVGFDDQKKAYIRIGFGAIKGLGQHPADEIVKAREKIGAFKTMTDFFERVDLRLVTKKVVLNLILAGGFDFLGYERSQMVMGFPNMINRVADEKRTRLSGQVSLLDMGELDDYKGDRFPSTEPFTKEEKLVHEKEVLGLYVSGHPLEHYTGVLASETNLNASMMDSYEDLVESGIKDGGKVCVGGMVDGVKIQLTKNNDQMAFLSLEDLFGHIEIVVFPRTFNQFRSRLHDGEAVLVRGRINYNEEMNVSIIADQIEKLDQVRRGQQPKNDLNFTIHEEKTRYNKKSAPRGKLVLAFHDYSEKGKLNRIKPLLKASPGDTPVLIQFEREQKKFGASRSLWVTADSDLIKQLKGILGEDKVSIR</sequence>
<comment type="catalytic activity">
    <reaction evidence="10">
        <text>DNA(n) + a 2'-deoxyribonucleoside 5'-triphosphate = DNA(n+1) + diphosphate</text>
        <dbReference type="Rhea" id="RHEA:22508"/>
        <dbReference type="Rhea" id="RHEA-COMP:17339"/>
        <dbReference type="Rhea" id="RHEA-COMP:17340"/>
        <dbReference type="ChEBI" id="CHEBI:33019"/>
        <dbReference type="ChEBI" id="CHEBI:61560"/>
        <dbReference type="ChEBI" id="CHEBI:173112"/>
        <dbReference type="EC" id="2.7.7.7"/>
    </reaction>
</comment>
<keyword evidence="8" id="KW-0239">DNA-directed DNA polymerase</keyword>
<dbReference type="SUPFAM" id="SSF89550">
    <property type="entry name" value="PHP domain-like"/>
    <property type="match status" value="1"/>
</dbReference>
<dbReference type="SMART" id="SM00481">
    <property type="entry name" value="POLIIIAc"/>
    <property type="match status" value="1"/>
</dbReference>
<dbReference type="Pfam" id="PF07733">
    <property type="entry name" value="DNA_pol3_alpha"/>
    <property type="match status" value="1"/>
</dbReference>
<comment type="caution">
    <text evidence="12">The sequence shown here is derived from an EMBL/GenBank/DDBJ whole genome shotgun (WGS) entry which is preliminary data.</text>
</comment>
<dbReference type="AlphaFoldDB" id="A0A7X2T9Q4"/>
<dbReference type="InterPro" id="IPR029460">
    <property type="entry name" value="DNAPol_HHH"/>
</dbReference>
<dbReference type="CDD" id="cd04485">
    <property type="entry name" value="DnaE_OBF"/>
    <property type="match status" value="1"/>
</dbReference>
<dbReference type="InterPro" id="IPR004365">
    <property type="entry name" value="NA-bd_OB_tRNA"/>
</dbReference>
<dbReference type="InterPro" id="IPR003141">
    <property type="entry name" value="Pol/His_phosphatase_N"/>
</dbReference>
<keyword evidence="5 12" id="KW-0808">Transferase</keyword>
<evidence type="ECO:0000256" key="10">
    <source>
        <dbReference type="ARBA" id="ARBA00049244"/>
    </source>
</evidence>
<evidence type="ECO:0000256" key="4">
    <source>
        <dbReference type="ARBA" id="ARBA00019114"/>
    </source>
</evidence>
<dbReference type="NCBIfam" id="NF005298">
    <property type="entry name" value="PRK06826.1"/>
    <property type="match status" value="1"/>
</dbReference>
<dbReference type="PANTHER" id="PTHR32294">
    <property type="entry name" value="DNA POLYMERASE III SUBUNIT ALPHA"/>
    <property type="match status" value="1"/>
</dbReference>
<evidence type="ECO:0000256" key="9">
    <source>
        <dbReference type="ARBA" id="ARBA00025611"/>
    </source>
</evidence>
<dbReference type="Pfam" id="PF14579">
    <property type="entry name" value="HHH_6"/>
    <property type="match status" value="1"/>
</dbReference>
<dbReference type="EMBL" id="VUMO01000004">
    <property type="protein sequence ID" value="MSS19627.1"/>
    <property type="molecule type" value="Genomic_DNA"/>
</dbReference>
<evidence type="ECO:0000313" key="13">
    <source>
        <dbReference type="Proteomes" id="UP000461754"/>
    </source>
</evidence>
<organism evidence="12 13">
    <name type="scientific">Pseudoramibacter porci</name>
    <dbReference type="NCBI Taxonomy" id="2606631"/>
    <lineage>
        <taxon>Bacteria</taxon>
        <taxon>Bacillati</taxon>
        <taxon>Bacillota</taxon>
        <taxon>Clostridia</taxon>
        <taxon>Eubacteriales</taxon>
        <taxon>Eubacteriaceae</taxon>
        <taxon>Pseudoramibacter</taxon>
    </lineage>
</organism>
<dbReference type="Pfam" id="PF02811">
    <property type="entry name" value="PHP"/>
    <property type="match status" value="1"/>
</dbReference>
<comment type="function">
    <text evidence="9">DNA polymerase III is a complex, multichain enzyme responsible for most of the replicative synthesis in bacteria. This DNA polymerase also exhibits 3' to 5' exonuclease activity. The alpha chain is the DNA polymerase.</text>
</comment>
<evidence type="ECO:0000256" key="8">
    <source>
        <dbReference type="ARBA" id="ARBA00022932"/>
    </source>
</evidence>
<dbReference type="GO" id="GO:0005737">
    <property type="term" value="C:cytoplasm"/>
    <property type="evidence" value="ECO:0007669"/>
    <property type="project" value="UniProtKB-SubCell"/>
</dbReference>
<dbReference type="CDD" id="cd12113">
    <property type="entry name" value="PHP_PolIIIA_DnaE3"/>
    <property type="match status" value="1"/>
</dbReference>
<evidence type="ECO:0000259" key="11">
    <source>
        <dbReference type="SMART" id="SM00481"/>
    </source>
</evidence>
<evidence type="ECO:0000256" key="6">
    <source>
        <dbReference type="ARBA" id="ARBA00022695"/>
    </source>
</evidence>
<dbReference type="Gene3D" id="1.10.150.870">
    <property type="match status" value="1"/>
</dbReference>
<feature type="domain" description="Polymerase/histidinol phosphatase N-terminal" evidence="11">
    <location>
        <begin position="6"/>
        <end position="73"/>
    </location>
</feature>
<evidence type="ECO:0000256" key="7">
    <source>
        <dbReference type="ARBA" id="ARBA00022705"/>
    </source>
</evidence>
<dbReference type="InterPro" id="IPR016195">
    <property type="entry name" value="Pol/histidinol_Pase-like"/>
</dbReference>
<dbReference type="GO" id="GO:0003887">
    <property type="term" value="F:DNA-directed DNA polymerase activity"/>
    <property type="evidence" value="ECO:0007669"/>
    <property type="project" value="UniProtKB-KW"/>
</dbReference>
<dbReference type="GO" id="GO:0006260">
    <property type="term" value="P:DNA replication"/>
    <property type="evidence" value="ECO:0007669"/>
    <property type="project" value="UniProtKB-KW"/>
</dbReference>
<keyword evidence="13" id="KW-1185">Reference proteome</keyword>
<dbReference type="Gene3D" id="3.20.20.140">
    <property type="entry name" value="Metal-dependent hydrolases"/>
    <property type="match status" value="1"/>
</dbReference>
<protein>
    <recommendedName>
        <fullName evidence="4">DNA polymerase III subunit alpha</fullName>
        <ecNumber evidence="3">2.7.7.7</ecNumber>
    </recommendedName>
</protein>
<dbReference type="InterPro" id="IPR011708">
    <property type="entry name" value="DNA_pol3_alpha_NTPase_dom"/>
</dbReference>
<accession>A0A7X2T9Q4</accession>
<dbReference type="Gene3D" id="1.10.10.1600">
    <property type="entry name" value="Bacterial DNA polymerase III alpha subunit, thumb domain"/>
    <property type="match status" value="1"/>
</dbReference>
<dbReference type="PANTHER" id="PTHR32294:SF0">
    <property type="entry name" value="DNA POLYMERASE III SUBUNIT ALPHA"/>
    <property type="match status" value="1"/>
</dbReference>
<dbReference type="Pfam" id="PF17657">
    <property type="entry name" value="DNA_pol3_finger"/>
    <property type="match status" value="1"/>
</dbReference>
<gene>
    <name evidence="12" type="ORF">FYJ52_04310</name>
</gene>
<keyword evidence="6 12" id="KW-0548">Nucleotidyltransferase</keyword>
<dbReference type="RefSeq" id="WP_154576037.1">
    <property type="nucleotide sequence ID" value="NZ_VUMO01000004.1"/>
</dbReference>
<comment type="similarity">
    <text evidence="2">Belongs to the DNA polymerase type-C family. DnaE subfamily.</text>
</comment>
<reference evidence="12 13" key="1">
    <citation type="submission" date="2019-08" db="EMBL/GenBank/DDBJ databases">
        <title>In-depth cultivation of the pig gut microbiome towards novel bacterial diversity and tailored functional studies.</title>
        <authorList>
            <person name="Wylensek D."/>
            <person name="Hitch T.C.A."/>
            <person name="Clavel T."/>
        </authorList>
    </citation>
    <scope>NUCLEOTIDE SEQUENCE [LARGE SCALE GENOMIC DNA]</scope>
    <source>
        <strain evidence="12 13">RF-744-FAT-4</strain>
    </source>
</reference>
<dbReference type="Proteomes" id="UP000461754">
    <property type="component" value="Unassembled WGS sequence"/>
</dbReference>
<evidence type="ECO:0000256" key="1">
    <source>
        <dbReference type="ARBA" id="ARBA00004496"/>
    </source>
</evidence>
<dbReference type="InterPro" id="IPR040982">
    <property type="entry name" value="DNA_pol3_finger"/>
</dbReference>
<dbReference type="InterPro" id="IPR004805">
    <property type="entry name" value="DnaE2/DnaE/PolC"/>
</dbReference>
<dbReference type="InterPro" id="IPR041931">
    <property type="entry name" value="DNA_pol3_alpha_thumb_dom"/>
</dbReference>
<dbReference type="NCBIfam" id="NF004226">
    <property type="entry name" value="PRK05673.1"/>
    <property type="match status" value="1"/>
</dbReference>
<name>A0A7X2T9Q4_9FIRM</name>
<dbReference type="EC" id="2.7.7.7" evidence="3"/>
<evidence type="ECO:0000313" key="12">
    <source>
        <dbReference type="EMBL" id="MSS19627.1"/>
    </source>
</evidence>
<dbReference type="Pfam" id="PF01336">
    <property type="entry name" value="tRNA_anti-codon"/>
    <property type="match status" value="1"/>
</dbReference>
<dbReference type="GO" id="GO:0008408">
    <property type="term" value="F:3'-5' exonuclease activity"/>
    <property type="evidence" value="ECO:0007669"/>
    <property type="project" value="InterPro"/>
</dbReference>
<evidence type="ECO:0000256" key="2">
    <source>
        <dbReference type="ARBA" id="ARBA00009496"/>
    </source>
</evidence>
<comment type="subcellular location">
    <subcellularLocation>
        <location evidence="1">Cytoplasm</location>
    </subcellularLocation>
</comment>